<gene>
    <name evidence="2" type="ORF">APZ41_021920</name>
</gene>
<dbReference type="Proteomes" id="UP000054844">
    <property type="component" value="Unassembled WGS sequence"/>
</dbReference>
<keyword evidence="1" id="KW-0472">Membrane</keyword>
<evidence type="ECO:0000313" key="3">
    <source>
        <dbReference type="Proteomes" id="UP000054844"/>
    </source>
</evidence>
<name>A0A1S8D0B7_9PROT</name>
<comment type="caution">
    <text evidence="2">The sequence shown here is derived from an EMBL/GenBank/DDBJ whole genome shotgun (WGS) entry which is preliminary data.</text>
</comment>
<sequence>MRKAGQGRRRVPAPHLAGTLLLTWPAFLNGYPILFSDTGAFLHQTLGPLMIWDKPWIYGPLLHLFHQRQSLWPPLLAQGLMLSWLLWLTARALGLAT</sequence>
<dbReference type="EMBL" id="LLWF02000244">
    <property type="protein sequence ID" value="ONH81070.1"/>
    <property type="molecule type" value="Genomic_DNA"/>
</dbReference>
<protein>
    <submittedName>
        <fullName evidence="2">Uncharacterized protein</fullName>
    </submittedName>
</protein>
<organism evidence="2 3">
    <name type="scientific">Roseomonas mucosa</name>
    <dbReference type="NCBI Taxonomy" id="207340"/>
    <lineage>
        <taxon>Bacteria</taxon>
        <taxon>Pseudomonadati</taxon>
        <taxon>Pseudomonadota</taxon>
        <taxon>Alphaproteobacteria</taxon>
        <taxon>Acetobacterales</taxon>
        <taxon>Roseomonadaceae</taxon>
        <taxon>Roseomonas</taxon>
    </lineage>
</organism>
<feature type="transmembrane region" description="Helical" evidence="1">
    <location>
        <begin position="71"/>
        <end position="90"/>
    </location>
</feature>
<accession>A0A1S8D0B7</accession>
<dbReference type="AlphaFoldDB" id="A0A1S8D0B7"/>
<reference evidence="2" key="1">
    <citation type="submission" date="2016-12" db="EMBL/GenBank/DDBJ databases">
        <title>Draft genome sequence of Roseomonas mucosa strain AU37, isolated from a peripheral intravenous catheter.</title>
        <authorList>
            <person name="Choudhury M.A."/>
            <person name="Sidjabat H.E."/>
            <person name="Wailan A.M."/>
            <person name="Zhang L."/>
            <person name="Marsh N.M."/>
            <person name="Rickard C.M."/>
            <person name="Davies M."/>
            <person name="Mcmillan D.J."/>
        </authorList>
    </citation>
    <scope>NUCLEOTIDE SEQUENCE [LARGE SCALE GENOMIC DNA]</scope>
    <source>
        <strain evidence="2">AU37</strain>
    </source>
</reference>
<evidence type="ECO:0000313" key="2">
    <source>
        <dbReference type="EMBL" id="ONH81070.1"/>
    </source>
</evidence>
<keyword evidence="1" id="KW-0812">Transmembrane</keyword>
<evidence type="ECO:0000256" key="1">
    <source>
        <dbReference type="SAM" id="Phobius"/>
    </source>
</evidence>
<proteinExistence type="predicted"/>
<keyword evidence="1" id="KW-1133">Transmembrane helix</keyword>
<keyword evidence="3" id="KW-1185">Reference proteome</keyword>
<feature type="non-terminal residue" evidence="2">
    <location>
        <position position="97"/>
    </location>
</feature>